<evidence type="ECO:0000256" key="2">
    <source>
        <dbReference type="ARBA" id="ARBA00022737"/>
    </source>
</evidence>
<dbReference type="Gene3D" id="1.10.220.10">
    <property type="entry name" value="Annexin"/>
    <property type="match status" value="4"/>
</dbReference>
<dbReference type="GO" id="GO:0009651">
    <property type="term" value="P:response to salt stress"/>
    <property type="evidence" value="ECO:0007669"/>
    <property type="project" value="TreeGrafter"/>
</dbReference>
<dbReference type="PROSITE" id="PS00223">
    <property type="entry name" value="ANNEXIN_1"/>
    <property type="match status" value="1"/>
</dbReference>
<feature type="binding site" evidence="6">
    <location>
        <position position="301"/>
    </location>
    <ligand>
        <name>Ca(2+)</name>
        <dbReference type="ChEBI" id="CHEBI:29108"/>
        <label>1</label>
    </ligand>
</feature>
<gene>
    <name evidence="8" type="ORF">O6P43_029675</name>
</gene>
<evidence type="ECO:0000256" key="4">
    <source>
        <dbReference type="ARBA" id="ARBA00023216"/>
    </source>
</evidence>
<protein>
    <recommendedName>
        <fullName evidence="7">Annexin</fullName>
    </recommendedName>
</protein>
<evidence type="ECO:0000313" key="9">
    <source>
        <dbReference type="Proteomes" id="UP001163823"/>
    </source>
</evidence>
<keyword evidence="3 6" id="KW-0106">Calcium</keyword>
<dbReference type="PRINTS" id="PR01814">
    <property type="entry name" value="ANNEXINPLANT"/>
</dbReference>
<dbReference type="FunFam" id="1.10.220.10:FF:000008">
    <property type="entry name" value="Annexin"/>
    <property type="match status" value="1"/>
</dbReference>
<dbReference type="InterPro" id="IPR037104">
    <property type="entry name" value="Annexin_sf"/>
</dbReference>
<accession>A0AAD7L0H4</accession>
<organism evidence="8 9">
    <name type="scientific">Quillaja saponaria</name>
    <name type="common">Soap bark tree</name>
    <dbReference type="NCBI Taxonomy" id="32244"/>
    <lineage>
        <taxon>Eukaryota</taxon>
        <taxon>Viridiplantae</taxon>
        <taxon>Streptophyta</taxon>
        <taxon>Embryophyta</taxon>
        <taxon>Tracheophyta</taxon>
        <taxon>Spermatophyta</taxon>
        <taxon>Magnoliopsida</taxon>
        <taxon>eudicotyledons</taxon>
        <taxon>Gunneridae</taxon>
        <taxon>Pentapetalae</taxon>
        <taxon>rosids</taxon>
        <taxon>fabids</taxon>
        <taxon>Fabales</taxon>
        <taxon>Quillajaceae</taxon>
        <taxon>Quillaja</taxon>
    </lineage>
</organism>
<feature type="binding site" evidence="6">
    <location>
        <position position="28"/>
    </location>
    <ligand>
        <name>Ca(2+)</name>
        <dbReference type="ChEBI" id="CHEBI:29108"/>
        <label>1</label>
    </ligand>
</feature>
<feature type="binding site" evidence="6">
    <location>
        <position position="302"/>
    </location>
    <ligand>
        <name>Ca(2+)</name>
        <dbReference type="ChEBI" id="CHEBI:29108"/>
        <label>1</label>
    </ligand>
</feature>
<dbReference type="FunFam" id="1.10.220.10:FF:000001">
    <property type="entry name" value="Annexin"/>
    <property type="match status" value="1"/>
</dbReference>
<feature type="binding site" evidence="6">
    <location>
        <position position="24"/>
    </location>
    <ligand>
        <name>Ca(2+)</name>
        <dbReference type="ChEBI" id="CHEBI:29108"/>
        <label>1</label>
    </ligand>
</feature>
<dbReference type="FunFam" id="1.10.220.10:FF:000009">
    <property type="entry name" value="Annexin"/>
    <property type="match status" value="1"/>
</dbReference>
<dbReference type="PANTHER" id="PTHR10502">
    <property type="entry name" value="ANNEXIN"/>
    <property type="match status" value="1"/>
</dbReference>
<feature type="binding site" evidence="6">
    <location>
        <position position="68"/>
    </location>
    <ligand>
        <name>Ca(2+)</name>
        <dbReference type="ChEBI" id="CHEBI:29108"/>
        <label>1</label>
    </ligand>
</feature>
<dbReference type="PROSITE" id="PS51897">
    <property type="entry name" value="ANNEXIN_2"/>
    <property type="match status" value="4"/>
</dbReference>
<dbReference type="AlphaFoldDB" id="A0AAD7L0H4"/>
<comment type="caution">
    <text evidence="8">The sequence shown here is derived from an EMBL/GenBank/DDBJ whole genome shotgun (WGS) entry which is preliminary data.</text>
</comment>
<evidence type="ECO:0000256" key="3">
    <source>
        <dbReference type="ARBA" id="ARBA00022837"/>
    </source>
</evidence>
<dbReference type="GO" id="GO:0001786">
    <property type="term" value="F:phosphatidylserine binding"/>
    <property type="evidence" value="ECO:0007669"/>
    <property type="project" value="TreeGrafter"/>
</dbReference>
<dbReference type="PRINTS" id="PR00196">
    <property type="entry name" value="ANNEXIN"/>
</dbReference>
<dbReference type="InterPro" id="IPR009118">
    <property type="entry name" value="AnnexinD_plant"/>
</dbReference>
<evidence type="ECO:0000256" key="7">
    <source>
        <dbReference type="RuleBase" id="RU003540"/>
    </source>
</evidence>
<comment type="similarity">
    <text evidence="7">Belongs to the annexin family.</text>
</comment>
<keyword evidence="4 7" id="KW-0041">Annexin</keyword>
<dbReference type="FunFam" id="1.10.220.10:FF:000006">
    <property type="entry name" value="Annexin"/>
    <property type="match status" value="1"/>
</dbReference>
<dbReference type="InterPro" id="IPR018502">
    <property type="entry name" value="Annexin_repeat"/>
</dbReference>
<evidence type="ECO:0000256" key="6">
    <source>
        <dbReference type="PIRSR" id="PIRSR609118-1"/>
    </source>
</evidence>
<evidence type="ECO:0000256" key="5">
    <source>
        <dbReference type="ARBA" id="ARBA00023302"/>
    </source>
</evidence>
<dbReference type="InterPro" id="IPR001464">
    <property type="entry name" value="Annexin"/>
</dbReference>
<evidence type="ECO:0000256" key="1">
    <source>
        <dbReference type="ARBA" id="ARBA00022723"/>
    </source>
</evidence>
<dbReference type="PANTHER" id="PTHR10502:SF99">
    <property type="entry name" value="ANNEXIN D3"/>
    <property type="match status" value="1"/>
</dbReference>
<feature type="binding site" evidence="6">
    <location>
        <position position="257"/>
    </location>
    <ligand>
        <name>Ca(2+)</name>
        <dbReference type="ChEBI" id="CHEBI:29108"/>
        <label>2</label>
    </ligand>
</feature>
<keyword evidence="1 6" id="KW-0479">Metal-binding</keyword>
<feature type="binding site" evidence="6">
    <location>
        <position position="26"/>
    </location>
    <ligand>
        <name>Ca(2+)</name>
        <dbReference type="ChEBI" id="CHEBI:29108"/>
        <label>1</label>
    </ligand>
</feature>
<dbReference type="GO" id="GO:0005737">
    <property type="term" value="C:cytoplasm"/>
    <property type="evidence" value="ECO:0007669"/>
    <property type="project" value="TreeGrafter"/>
</dbReference>
<sequence>MATLKVPEVVPSPTEDSERLRKAFQGLGTDEDGIIWILGHRNVSQRKKIRDTYQQLYNESLIERLNSELSGDFRNAVIRWMCDPPERDAKLANDALNARQKGIKQLQVLVEIACASSPHHLMSVRHAYCLLFDCSLEEDIVSSVSQPLRKFLVGLVSSYRYDKGAVDLEAASSEAATLHEAIKSKQLDHDHVVWILCTRNFFQLRATFACYRQTYSNLIEEDIMKCGNGDLQSLLKVVIWCINSPEKHFATVVRDSIIGLGTDEDSLTRAIVTRAEIDMLKVRTEYAYMFKSKLDDAVIGDTSGDYKDFLMTLLGARM</sequence>
<keyword evidence="2 7" id="KW-0677">Repeat</keyword>
<dbReference type="GO" id="GO:0005544">
    <property type="term" value="F:calcium-dependent phospholipid binding"/>
    <property type="evidence" value="ECO:0007669"/>
    <property type="project" value="UniProtKB-KW"/>
</dbReference>
<dbReference type="GO" id="GO:0005886">
    <property type="term" value="C:plasma membrane"/>
    <property type="evidence" value="ECO:0007669"/>
    <property type="project" value="TreeGrafter"/>
</dbReference>
<dbReference type="GO" id="GO:0009409">
    <property type="term" value="P:response to cold"/>
    <property type="evidence" value="ECO:0007669"/>
    <property type="project" value="TreeGrafter"/>
</dbReference>
<name>A0AAD7L0H4_QUISA</name>
<dbReference type="SMART" id="SM00335">
    <property type="entry name" value="ANX"/>
    <property type="match status" value="4"/>
</dbReference>
<dbReference type="GO" id="GO:0009414">
    <property type="term" value="P:response to water deprivation"/>
    <property type="evidence" value="ECO:0007669"/>
    <property type="project" value="TreeGrafter"/>
</dbReference>
<comment type="domain">
    <text evidence="7">A pair of annexin repeats may form one binding site for calcium and phospholipid.</text>
</comment>
<reference evidence="8" key="1">
    <citation type="journal article" date="2023" name="Science">
        <title>Elucidation of the pathway for biosynthesis of saponin adjuvants from the soapbark tree.</title>
        <authorList>
            <person name="Reed J."/>
            <person name="Orme A."/>
            <person name="El-Demerdash A."/>
            <person name="Owen C."/>
            <person name="Martin L.B.B."/>
            <person name="Misra R.C."/>
            <person name="Kikuchi S."/>
            <person name="Rejzek M."/>
            <person name="Martin A.C."/>
            <person name="Harkess A."/>
            <person name="Leebens-Mack J."/>
            <person name="Louveau T."/>
            <person name="Stephenson M.J."/>
            <person name="Osbourn A."/>
        </authorList>
    </citation>
    <scope>NUCLEOTIDE SEQUENCE</scope>
    <source>
        <strain evidence="8">S10</strain>
    </source>
</reference>
<evidence type="ECO:0000313" key="8">
    <source>
        <dbReference type="EMBL" id="KAJ7949329.1"/>
    </source>
</evidence>
<feature type="binding site" evidence="6">
    <location>
        <position position="261"/>
    </location>
    <ligand>
        <name>Ca(2+)</name>
        <dbReference type="ChEBI" id="CHEBI:29108"/>
        <label>1</label>
    </ligand>
</feature>
<proteinExistence type="inferred from homology"/>
<keyword evidence="9" id="KW-1185">Reference proteome</keyword>
<dbReference type="GO" id="GO:0005509">
    <property type="term" value="F:calcium ion binding"/>
    <property type="evidence" value="ECO:0007669"/>
    <property type="project" value="InterPro"/>
</dbReference>
<dbReference type="InterPro" id="IPR018252">
    <property type="entry name" value="Annexin_repeat_CS"/>
</dbReference>
<keyword evidence="5 7" id="KW-0111">Calcium/phospholipid-binding</keyword>
<dbReference type="Proteomes" id="UP001163823">
    <property type="component" value="Chromosome 12"/>
</dbReference>
<dbReference type="EMBL" id="JARAOO010000012">
    <property type="protein sequence ID" value="KAJ7949329.1"/>
    <property type="molecule type" value="Genomic_DNA"/>
</dbReference>
<dbReference type="KEGG" id="qsa:O6P43_029675"/>
<dbReference type="SUPFAM" id="SSF47874">
    <property type="entry name" value="Annexin"/>
    <property type="match status" value="1"/>
</dbReference>
<dbReference type="Pfam" id="PF00191">
    <property type="entry name" value="Annexin"/>
    <property type="match status" value="4"/>
</dbReference>
<dbReference type="GO" id="GO:0009408">
    <property type="term" value="P:response to heat"/>
    <property type="evidence" value="ECO:0007669"/>
    <property type="project" value="TreeGrafter"/>
</dbReference>